<dbReference type="NCBIfam" id="TIGR00112">
    <property type="entry name" value="proC"/>
    <property type="match status" value="1"/>
</dbReference>
<evidence type="ECO:0000256" key="5">
    <source>
        <dbReference type="ARBA" id="ARBA00022650"/>
    </source>
</evidence>
<dbReference type="STRING" id="131112.SAMN04489737_1690"/>
<dbReference type="GO" id="GO:0004735">
    <property type="term" value="F:pyrroline-5-carboxylate reductase activity"/>
    <property type="evidence" value="ECO:0007669"/>
    <property type="project" value="UniProtKB-UniRule"/>
</dbReference>
<dbReference type="Proteomes" id="UP000214355">
    <property type="component" value="Chromosome I"/>
</dbReference>
<dbReference type="InterPro" id="IPR008927">
    <property type="entry name" value="6-PGluconate_DH-like_C_sf"/>
</dbReference>
<comment type="similarity">
    <text evidence="2 9 12">Belongs to the pyrroline-5-carboxylate reductase family.</text>
</comment>
<keyword evidence="3 9" id="KW-0963">Cytoplasm</keyword>
<accession>A0A1H2LNM9</accession>
<feature type="binding site" evidence="11">
    <location>
        <begin position="7"/>
        <end position="12"/>
    </location>
    <ligand>
        <name>NADP(+)</name>
        <dbReference type="ChEBI" id="CHEBI:58349"/>
    </ligand>
</feature>
<comment type="catalytic activity">
    <reaction evidence="9 12">
        <text>L-proline + NADP(+) = (S)-1-pyrroline-5-carboxylate + NADPH + 2 H(+)</text>
        <dbReference type="Rhea" id="RHEA:14109"/>
        <dbReference type="ChEBI" id="CHEBI:15378"/>
        <dbReference type="ChEBI" id="CHEBI:17388"/>
        <dbReference type="ChEBI" id="CHEBI:57783"/>
        <dbReference type="ChEBI" id="CHEBI:58349"/>
        <dbReference type="ChEBI" id="CHEBI:60039"/>
        <dbReference type="EC" id="1.5.1.2"/>
    </reaction>
</comment>
<gene>
    <name evidence="9" type="primary">proC</name>
    <name evidence="15" type="ORF">SAMN04489737_1690</name>
</gene>
<dbReference type="InterPro" id="IPR028939">
    <property type="entry name" value="P5C_Rdtase_cat_N"/>
</dbReference>
<keyword evidence="6 9" id="KW-0521">NADP</keyword>
<dbReference type="RefSeq" id="WP_091282186.1">
    <property type="nucleotide sequence ID" value="NZ_LT629804.1"/>
</dbReference>
<comment type="catalytic activity">
    <reaction evidence="9">
        <text>L-proline + NAD(+) = (S)-1-pyrroline-5-carboxylate + NADH + 2 H(+)</text>
        <dbReference type="Rhea" id="RHEA:14105"/>
        <dbReference type="ChEBI" id="CHEBI:15378"/>
        <dbReference type="ChEBI" id="CHEBI:17388"/>
        <dbReference type="ChEBI" id="CHEBI:57540"/>
        <dbReference type="ChEBI" id="CHEBI:57945"/>
        <dbReference type="ChEBI" id="CHEBI:60039"/>
        <dbReference type="EC" id="1.5.1.2"/>
    </reaction>
</comment>
<dbReference type="InterPro" id="IPR053790">
    <property type="entry name" value="P5CR-like_CS"/>
</dbReference>
<comment type="subcellular location">
    <subcellularLocation>
        <location evidence="1 9">Cytoplasm</location>
    </subcellularLocation>
</comment>
<evidence type="ECO:0000313" key="15">
    <source>
        <dbReference type="EMBL" id="SDU82258.1"/>
    </source>
</evidence>
<evidence type="ECO:0000256" key="7">
    <source>
        <dbReference type="ARBA" id="ARBA00023002"/>
    </source>
</evidence>
<dbReference type="InterPro" id="IPR029036">
    <property type="entry name" value="P5CR_dimer"/>
</dbReference>
<dbReference type="InterPro" id="IPR036291">
    <property type="entry name" value="NAD(P)-bd_dom_sf"/>
</dbReference>
<name>A0A1H2LNM9_9ACTO</name>
<sequence>MTVLGFIGAGSMASAIMHGLVSSGTAGGDIIFSRRNADAGNQLATDLHARFTTDNSEVATVSHILVLAVKPYLVASILDEISSHLSPDTIVVSVAAGISLTDLAEHLPASQPIMRAMPNVNAHIGQSMTGLCANKYVTESAACQVRRMFEAIGQVADIPEELFSAFSAIAGCSPAWTYTYIDALARAALAEGMTKREAVRCAAQAVLGSAQMVLDALDTSVPAELVDRVTSPGGTTIAGLLAMEDAGFSPAVIAGVRAAVARDKE</sequence>
<dbReference type="Pfam" id="PF03807">
    <property type="entry name" value="F420_oxidored"/>
    <property type="match status" value="1"/>
</dbReference>
<dbReference type="Pfam" id="PF14748">
    <property type="entry name" value="P5CR_dimer"/>
    <property type="match status" value="1"/>
</dbReference>
<comment type="function">
    <text evidence="8 9">Catalyzes the reduction of 1-pyrroline-5-carboxylate (PCA) to L-proline.</text>
</comment>
<dbReference type="GeneID" id="65345413"/>
<dbReference type="FunFam" id="3.40.50.720:FF:000190">
    <property type="entry name" value="Pyrroline-5-carboxylate reductase"/>
    <property type="match status" value="1"/>
</dbReference>
<keyword evidence="7 9" id="KW-0560">Oxidoreductase</keyword>
<dbReference type="PANTHER" id="PTHR11645:SF0">
    <property type="entry name" value="PYRROLINE-5-CARBOXYLATE REDUCTASE 3"/>
    <property type="match status" value="1"/>
</dbReference>
<evidence type="ECO:0000256" key="3">
    <source>
        <dbReference type="ARBA" id="ARBA00022490"/>
    </source>
</evidence>
<evidence type="ECO:0000256" key="10">
    <source>
        <dbReference type="NCBIfam" id="TIGR00112"/>
    </source>
</evidence>
<dbReference type="PIRSF" id="PIRSF000193">
    <property type="entry name" value="Pyrrol-5-carb_rd"/>
    <property type="match status" value="1"/>
</dbReference>
<dbReference type="EMBL" id="LT629804">
    <property type="protein sequence ID" value="SDU82258.1"/>
    <property type="molecule type" value="Genomic_DNA"/>
</dbReference>
<dbReference type="PANTHER" id="PTHR11645">
    <property type="entry name" value="PYRROLINE-5-CARBOXYLATE REDUCTASE"/>
    <property type="match status" value="1"/>
</dbReference>
<dbReference type="AlphaFoldDB" id="A0A1H2LNM9"/>
<evidence type="ECO:0000256" key="6">
    <source>
        <dbReference type="ARBA" id="ARBA00022857"/>
    </source>
</evidence>
<keyword evidence="4 9" id="KW-0028">Amino-acid biosynthesis</keyword>
<feature type="domain" description="Pyrroline-5-carboxylate reductase dimerisation" evidence="14">
    <location>
        <begin position="160"/>
        <end position="265"/>
    </location>
</feature>
<protein>
    <recommendedName>
        <fullName evidence="9 10">Pyrroline-5-carboxylate reductase</fullName>
        <shortName evidence="9">P5C reductase</shortName>
        <shortName evidence="9">P5CR</shortName>
        <ecNumber evidence="9 10">1.5.1.2</ecNumber>
    </recommendedName>
    <alternativeName>
        <fullName evidence="9">PCA reductase</fullName>
    </alternativeName>
</protein>
<feature type="binding site" evidence="11">
    <location>
        <position position="55"/>
    </location>
    <ligand>
        <name>NADPH</name>
        <dbReference type="ChEBI" id="CHEBI:57783"/>
    </ligand>
</feature>
<evidence type="ECO:0000256" key="11">
    <source>
        <dbReference type="PIRSR" id="PIRSR000193-1"/>
    </source>
</evidence>
<feature type="binding site" evidence="11">
    <location>
        <begin position="68"/>
        <end position="71"/>
    </location>
    <ligand>
        <name>NADP(+)</name>
        <dbReference type="ChEBI" id="CHEBI:58349"/>
    </ligand>
</feature>
<dbReference type="HAMAP" id="MF_01925">
    <property type="entry name" value="P5C_reductase"/>
    <property type="match status" value="1"/>
</dbReference>
<dbReference type="EC" id="1.5.1.2" evidence="9 10"/>
<evidence type="ECO:0000256" key="2">
    <source>
        <dbReference type="ARBA" id="ARBA00005525"/>
    </source>
</evidence>
<evidence type="ECO:0000256" key="8">
    <source>
        <dbReference type="ARBA" id="ARBA00058118"/>
    </source>
</evidence>
<reference evidence="16" key="1">
    <citation type="submission" date="2016-10" db="EMBL/GenBank/DDBJ databases">
        <authorList>
            <person name="Varghese N."/>
            <person name="Submissions S."/>
        </authorList>
    </citation>
    <scope>NUCLEOTIDE SEQUENCE [LARGE SCALE GENOMIC DNA]</scope>
    <source>
        <strain evidence="16">DSM 10002</strain>
    </source>
</reference>
<dbReference type="GO" id="GO:0005737">
    <property type="term" value="C:cytoplasm"/>
    <property type="evidence" value="ECO:0007669"/>
    <property type="project" value="UniProtKB-SubCell"/>
</dbReference>
<evidence type="ECO:0000256" key="4">
    <source>
        <dbReference type="ARBA" id="ARBA00022605"/>
    </source>
</evidence>
<dbReference type="OrthoDB" id="9805754at2"/>
<dbReference type="GO" id="GO:0055129">
    <property type="term" value="P:L-proline biosynthetic process"/>
    <property type="evidence" value="ECO:0007669"/>
    <property type="project" value="UniProtKB-UniRule"/>
</dbReference>
<dbReference type="FunFam" id="1.10.3730.10:FF:000001">
    <property type="entry name" value="Pyrroline-5-carboxylate reductase"/>
    <property type="match status" value="1"/>
</dbReference>
<dbReference type="SUPFAM" id="SSF48179">
    <property type="entry name" value="6-phosphogluconate dehydrogenase C-terminal domain-like"/>
    <property type="match status" value="1"/>
</dbReference>
<evidence type="ECO:0000313" key="16">
    <source>
        <dbReference type="Proteomes" id="UP000214355"/>
    </source>
</evidence>
<dbReference type="Gene3D" id="3.40.50.720">
    <property type="entry name" value="NAD(P)-binding Rossmann-like Domain"/>
    <property type="match status" value="1"/>
</dbReference>
<organism evidence="15 16">
    <name type="scientific">Arcanobacterium phocae</name>
    <dbReference type="NCBI Taxonomy" id="131112"/>
    <lineage>
        <taxon>Bacteria</taxon>
        <taxon>Bacillati</taxon>
        <taxon>Actinomycetota</taxon>
        <taxon>Actinomycetes</taxon>
        <taxon>Actinomycetales</taxon>
        <taxon>Actinomycetaceae</taxon>
        <taxon>Arcanobacterium</taxon>
    </lineage>
</organism>
<comment type="pathway">
    <text evidence="9 12">Amino-acid biosynthesis; L-proline biosynthesis; L-proline from L-glutamate 5-semialdehyde: step 1/1.</text>
</comment>
<dbReference type="Gene3D" id="1.10.3730.10">
    <property type="entry name" value="ProC C-terminal domain-like"/>
    <property type="match status" value="1"/>
</dbReference>
<keyword evidence="16" id="KW-1185">Reference proteome</keyword>
<evidence type="ECO:0000256" key="1">
    <source>
        <dbReference type="ARBA" id="ARBA00004496"/>
    </source>
</evidence>
<proteinExistence type="inferred from homology"/>
<evidence type="ECO:0000256" key="9">
    <source>
        <dbReference type="HAMAP-Rule" id="MF_01925"/>
    </source>
</evidence>
<keyword evidence="5 9" id="KW-0641">Proline biosynthesis</keyword>
<dbReference type="SUPFAM" id="SSF51735">
    <property type="entry name" value="NAD(P)-binding Rossmann-fold domains"/>
    <property type="match status" value="1"/>
</dbReference>
<evidence type="ECO:0000256" key="12">
    <source>
        <dbReference type="RuleBase" id="RU003903"/>
    </source>
</evidence>
<feature type="domain" description="Pyrroline-5-carboxylate reductase catalytic N-terminal" evidence="13">
    <location>
        <begin position="4"/>
        <end position="97"/>
    </location>
</feature>
<dbReference type="UniPathway" id="UPA00098">
    <property type="reaction ID" value="UER00361"/>
</dbReference>
<dbReference type="InterPro" id="IPR000304">
    <property type="entry name" value="Pyrroline-COOH_reductase"/>
</dbReference>
<evidence type="ECO:0000259" key="14">
    <source>
        <dbReference type="Pfam" id="PF14748"/>
    </source>
</evidence>
<evidence type="ECO:0000259" key="13">
    <source>
        <dbReference type="Pfam" id="PF03807"/>
    </source>
</evidence>
<dbReference type="PROSITE" id="PS00521">
    <property type="entry name" value="P5CR"/>
    <property type="match status" value="1"/>
</dbReference>